<evidence type="ECO:0000259" key="18">
    <source>
        <dbReference type="Pfam" id="PF12804"/>
    </source>
</evidence>
<evidence type="ECO:0000313" key="20">
    <source>
        <dbReference type="Proteomes" id="UP000325004"/>
    </source>
</evidence>
<dbReference type="PANTHER" id="PTHR43584">
    <property type="entry name" value="NUCLEOTIDYL TRANSFERASE"/>
    <property type="match status" value="1"/>
</dbReference>
<keyword evidence="11" id="KW-0573">Peptidoglycan synthesis</keyword>
<dbReference type="InterPro" id="IPR011004">
    <property type="entry name" value="Trimer_LpxA-like_sf"/>
</dbReference>
<evidence type="ECO:0000256" key="16">
    <source>
        <dbReference type="ARBA" id="ARBA00048493"/>
    </source>
</evidence>
<comment type="subcellular location">
    <subcellularLocation>
        <location evidence="2">Cytoplasm</location>
    </subcellularLocation>
</comment>
<comment type="catalytic activity">
    <reaction evidence="15">
        <text>alpha-D-glucosamine 1-phosphate + acetyl-CoA = N-acetyl-alpha-D-glucosamine 1-phosphate + CoA + H(+)</text>
        <dbReference type="Rhea" id="RHEA:13725"/>
        <dbReference type="ChEBI" id="CHEBI:15378"/>
        <dbReference type="ChEBI" id="CHEBI:57287"/>
        <dbReference type="ChEBI" id="CHEBI:57288"/>
        <dbReference type="ChEBI" id="CHEBI:57776"/>
        <dbReference type="ChEBI" id="CHEBI:58516"/>
        <dbReference type="EC" id="2.3.1.157"/>
    </reaction>
</comment>
<accession>A0A5C0UE20</accession>
<keyword evidence="6 19" id="KW-0808">Transferase</keyword>
<keyword evidence="12" id="KW-0511">Multifunctional enzyme</keyword>
<dbReference type="Gene3D" id="3.90.550.10">
    <property type="entry name" value="Spore Coat Polysaccharide Biosynthesis Protein SpsA, Chain A"/>
    <property type="match status" value="1"/>
</dbReference>
<dbReference type="InterPro" id="IPR025877">
    <property type="entry name" value="MobA-like_NTP_Trfase"/>
</dbReference>
<evidence type="ECO:0000256" key="9">
    <source>
        <dbReference type="ARBA" id="ARBA00022842"/>
    </source>
</evidence>
<comment type="function">
    <text evidence="17">Catalyzes the last two sequential reactions in the de novo biosynthetic pathway for UDP-N-acetylglucosamine (UDP-GlcNAc). The C-terminal domain catalyzes the transfer of acetyl group from acetyl coenzyme A to glucosamine-1-phosphate (GlcN-1-P) to produce N-acetylglucosamine-1-phosphate (GlcNAc-1-P), which is converted into UDP-GlcNAc by the transfer of uridine 5-monophosphate (from uridine 5-triphosphate), a reaction catalyzed by the N-terminal domain.</text>
</comment>
<dbReference type="GO" id="GO:0005737">
    <property type="term" value="C:cytoplasm"/>
    <property type="evidence" value="ECO:0007669"/>
    <property type="project" value="UniProtKB-SubCell"/>
</dbReference>
<dbReference type="Pfam" id="PF12804">
    <property type="entry name" value="NTP_transf_3"/>
    <property type="match status" value="1"/>
</dbReference>
<dbReference type="KEGG" id="cpri:FZC34_00075"/>
<evidence type="ECO:0000256" key="11">
    <source>
        <dbReference type="ARBA" id="ARBA00022984"/>
    </source>
</evidence>
<evidence type="ECO:0000313" key="19">
    <source>
        <dbReference type="EMBL" id="QEK38326.1"/>
    </source>
</evidence>
<keyword evidence="5" id="KW-0963">Cytoplasm</keyword>
<keyword evidence="7" id="KW-0548">Nucleotidyltransferase</keyword>
<dbReference type="Proteomes" id="UP000325004">
    <property type="component" value="Chromosome"/>
</dbReference>
<dbReference type="GO" id="GO:0008360">
    <property type="term" value="P:regulation of cell shape"/>
    <property type="evidence" value="ECO:0007669"/>
    <property type="project" value="UniProtKB-KW"/>
</dbReference>
<dbReference type="GO" id="GO:0071555">
    <property type="term" value="P:cell wall organization"/>
    <property type="evidence" value="ECO:0007669"/>
    <property type="project" value="UniProtKB-KW"/>
</dbReference>
<keyword evidence="10" id="KW-0133">Cell shape</keyword>
<proteinExistence type="inferred from homology"/>
<evidence type="ECO:0000256" key="1">
    <source>
        <dbReference type="ARBA" id="ARBA00001946"/>
    </source>
</evidence>
<gene>
    <name evidence="19" type="ORF">FZC34_00075</name>
</gene>
<organism evidence="19 20">
    <name type="scientific">Candidatus Cytomitobacter primus</name>
    <dbReference type="NCBI Taxonomy" id="2066024"/>
    <lineage>
        <taxon>Bacteria</taxon>
        <taxon>Pseudomonadati</taxon>
        <taxon>Pseudomonadota</taxon>
        <taxon>Alphaproteobacteria</taxon>
        <taxon>Holosporales</taxon>
        <taxon>Holosporaceae</taxon>
        <taxon>Candidatus Cytomitobacter</taxon>
    </lineage>
</organism>
<dbReference type="SUPFAM" id="SSF51161">
    <property type="entry name" value="Trimeric LpxA-like enzymes"/>
    <property type="match status" value="1"/>
</dbReference>
<evidence type="ECO:0000256" key="12">
    <source>
        <dbReference type="ARBA" id="ARBA00023268"/>
    </source>
</evidence>
<dbReference type="InterPro" id="IPR001451">
    <property type="entry name" value="Hexapep"/>
</dbReference>
<dbReference type="GO" id="GO:0009252">
    <property type="term" value="P:peptidoglycan biosynthetic process"/>
    <property type="evidence" value="ECO:0007669"/>
    <property type="project" value="UniProtKB-KW"/>
</dbReference>
<dbReference type="GO" id="GO:0046872">
    <property type="term" value="F:metal ion binding"/>
    <property type="evidence" value="ECO:0007669"/>
    <property type="project" value="UniProtKB-KW"/>
</dbReference>
<dbReference type="OrthoDB" id="9775031at2"/>
<evidence type="ECO:0000256" key="15">
    <source>
        <dbReference type="ARBA" id="ARBA00048247"/>
    </source>
</evidence>
<comment type="similarity">
    <text evidence="3">In the C-terminal section; belongs to the transferase hexapeptide repeat family.</text>
</comment>
<name>A0A5C0UE20_9PROT</name>
<dbReference type="InterPro" id="IPR029044">
    <property type="entry name" value="Nucleotide-diphossugar_trans"/>
</dbReference>
<keyword evidence="20" id="KW-1185">Reference proteome</keyword>
<evidence type="ECO:0000256" key="17">
    <source>
        <dbReference type="ARBA" id="ARBA00049628"/>
    </source>
</evidence>
<dbReference type="GO" id="GO:0003977">
    <property type="term" value="F:UDP-N-acetylglucosamine diphosphorylase activity"/>
    <property type="evidence" value="ECO:0007669"/>
    <property type="project" value="UniProtKB-EC"/>
</dbReference>
<sequence length="419" mass="45674">MIGIVLAAGSGTRFGKKSKLFVDLCGQRVLDYPINLCKDLGIKNINLVVKKGLEALDMLDVSQCNIYVQSDKKGTGAAVQAVISESINDDILILLGDCPLVDKITIQKALNKLEDNVIVIGGVQSESSNNHSYGRIKLEHNNVMKIEEATVSCDNTKFRNAGWMLCKGKYLHDFLRQIPVIHGEYYLTECVRIANDMGFKVGMVESESDIGINTRNDYVNVVQILQNKFRMNAIDKGALMLDPTSVYFSANTVIEHEVQIDPYVVFKKDVILKSGSTIKSFSHIESSVVGANSVIGPFANIRSGTYMDENVEIGAFVETKNSYIGSNTKAKHLSYIGNADIGENVNIGAGSVFCNYDGLKKNKSIIGDNSFLGANTSYVAPIDIGSNVKVGAGSVVTKNVSSKCLVVARADQKEYKRKV</sequence>
<dbReference type="PANTHER" id="PTHR43584:SF3">
    <property type="entry name" value="BIFUNCTIONAL PROTEIN GLMU"/>
    <property type="match status" value="1"/>
</dbReference>
<dbReference type="AlphaFoldDB" id="A0A5C0UE20"/>
<dbReference type="Gene3D" id="2.160.10.10">
    <property type="entry name" value="Hexapeptide repeat proteins"/>
    <property type="match status" value="1"/>
</dbReference>
<evidence type="ECO:0000256" key="14">
    <source>
        <dbReference type="ARBA" id="ARBA00023316"/>
    </source>
</evidence>
<evidence type="ECO:0000256" key="2">
    <source>
        <dbReference type="ARBA" id="ARBA00004496"/>
    </source>
</evidence>
<evidence type="ECO:0000256" key="3">
    <source>
        <dbReference type="ARBA" id="ARBA00007707"/>
    </source>
</evidence>
<dbReference type="Pfam" id="PF14602">
    <property type="entry name" value="Hexapep_2"/>
    <property type="match status" value="1"/>
</dbReference>
<keyword evidence="9" id="KW-0460">Magnesium</keyword>
<dbReference type="RefSeq" id="WP_148971442.1">
    <property type="nucleotide sequence ID" value="NZ_CP043316.1"/>
</dbReference>
<keyword evidence="13" id="KW-0012">Acyltransferase</keyword>
<feature type="domain" description="MobA-like NTP transferase" evidence="18">
    <location>
        <begin position="3"/>
        <end position="119"/>
    </location>
</feature>
<evidence type="ECO:0000256" key="5">
    <source>
        <dbReference type="ARBA" id="ARBA00022490"/>
    </source>
</evidence>
<evidence type="ECO:0000256" key="13">
    <source>
        <dbReference type="ARBA" id="ARBA00023315"/>
    </source>
</evidence>
<dbReference type="GO" id="GO:0019134">
    <property type="term" value="F:glucosamine-1-phosphate N-acetyltransferase activity"/>
    <property type="evidence" value="ECO:0007669"/>
    <property type="project" value="UniProtKB-EC"/>
</dbReference>
<evidence type="ECO:0000256" key="4">
    <source>
        <dbReference type="ARBA" id="ARBA00007947"/>
    </source>
</evidence>
<comment type="cofactor">
    <cofactor evidence="1">
        <name>Mg(2+)</name>
        <dbReference type="ChEBI" id="CHEBI:18420"/>
    </cofactor>
</comment>
<dbReference type="EMBL" id="CP043316">
    <property type="protein sequence ID" value="QEK38326.1"/>
    <property type="molecule type" value="Genomic_DNA"/>
</dbReference>
<reference evidence="19 20" key="1">
    <citation type="submission" date="2019-08" db="EMBL/GenBank/DDBJ databases">
        <title>Highly reduced genomes of protist endosymbionts show evolutionary convergence.</title>
        <authorList>
            <person name="George E."/>
            <person name="Husnik F."/>
            <person name="Tashyreva D."/>
            <person name="Prokopchuk G."/>
            <person name="Horak A."/>
            <person name="Kwong W.K."/>
            <person name="Lukes J."/>
            <person name="Keeling P.J."/>
        </authorList>
    </citation>
    <scope>NUCLEOTIDE SEQUENCE [LARGE SCALE GENOMIC DNA]</scope>
    <source>
        <strain evidence="19">1604LC</strain>
    </source>
</reference>
<dbReference type="SUPFAM" id="SSF53448">
    <property type="entry name" value="Nucleotide-diphospho-sugar transferases"/>
    <property type="match status" value="1"/>
</dbReference>
<evidence type="ECO:0000256" key="10">
    <source>
        <dbReference type="ARBA" id="ARBA00022960"/>
    </source>
</evidence>
<dbReference type="InterPro" id="IPR050065">
    <property type="entry name" value="GlmU-like"/>
</dbReference>
<evidence type="ECO:0000256" key="6">
    <source>
        <dbReference type="ARBA" id="ARBA00022679"/>
    </source>
</evidence>
<protein>
    <submittedName>
        <fullName evidence="19">Bifunctional N-acetylglucosamine-1-phosphate uridyltransferase/glucosamine-1-phosphate acetyltransferase</fullName>
    </submittedName>
</protein>
<evidence type="ECO:0000256" key="7">
    <source>
        <dbReference type="ARBA" id="ARBA00022695"/>
    </source>
</evidence>
<keyword evidence="8" id="KW-0479">Metal-binding</keyword>
<keyword evidence="14" id="KW-0961">Cell wall biogenesis/degradation</keyword>
<comment type="catalytic activity">
    <reaction evidence="16">
        <text>N-acetyl-alpha-D-glucosamine 1-phosphate + UTP + H(+) = UDP-N-acetyl-alpha-D-glucosamine + diphosphate</text>
        <dbReference type="Rhea" id="RHEA:13509"/>
        <dbReference type="ChEBI" id="CHEBI:15378"/>
        <dbReference type="ChEBI" id="CHEBI:33019"/>
        <dbReference type="ChEBI" id="CHEBI:46398"/>
        <dbReference type="ChEBI" id="CHEBI:57705"/>
        <dbReference type="ChEBI" id="CHEBI:57776"/>
        <dbReference type="EC" id="2.7.7.23"/>
    </reaction>
</comment>
<evidence type="ECO:0000256" key="8">
    <source>
        <dbReference type="ARBA" id="ARBA00022723"/>
    </source>
</evidence>
<comment type="similarity">
    <text evidence="4">In the N-terminal section; belongs to the N-acetylglucosamine-1-phosphate uridyltransferase family.</text>
</comment>